<evidence type="ECO:0000313" key="4">
    <source>
        <dbReference type="Proteomes" id="UP001601303"/>
    </source>
</evidence>
<evidence type="ECO:0000313" key="3">
    <source>
        <dbReference type="EMBL" id="MFE9601470.1"/>
    </source>
</evidence>
<dbReference type="SUPFAM" id="SSF48264">
    <property type="entry name" value="Cytochrome P450"/>
    <property type="match status" value="1"/>
</dbReference>
<name>A0ABW6M5Q7_9ACTN</name>
<sequence>MTTHPQPGTPQCPVSAPAPPPEGPLPIFGPAFSADPHATYARLRAQGPVVPVEISPGVYGYLAVTHGAVGYLLLNNPTLFAKDPVHWAALQRGEIPSGSPALMMMGPRDNALWKDGAEHTRLRDAITSALARVDTFALADSVARIADQLLDSFAAAGRADLMAQYAGPLPMLTVIDFLDSPSSRGEQIVQSSLGERIVNAVTRLFSAGPDDAAQANADLEGACLELTRLKRAHPGPDVITYLIQGGLSNREMVQTLLLLFGAAAPPESEYIGSALLDIITDPESGGSVHTGVRPVADTLNAVMWKNPPVANYHPLYAQGPQWVQGTLIHPGYPILCSYAAANSDPDLFVGTSPGAFAGNRAHFGFSAGTHGCPAPGIARVIGEIAVERALDRLPKLALTVAPANVPTLPGPFLAGPAALPVSFQPDTTRLALPGR</sequence>
<dbReference type="Proteomes" id="UP001601303">
    <property type="component" value="Unassembled WGS sequence"/>
</dbReference>
<accession>A0ABW6M5Q7</accession>
<dbReference type="InterPro" id="IPR036396">
    <property type="entry name" value="Cyt_P450_sf"/>
</dbReference>
<dbReference type="EMBL" id="JBIAHM010000008">
    <property type="protein sequence ID" value="MFE9601470.1"/>
    <property type="molecule type" value="Genomic_DNA"/>
</dbReference>
<gene>
    <name evidence="3" type="ORF">ACFYNQ_23255</name>
</gene>
<proteinExistence type="inferred from homology"/>
<dbReference type="PANTHER" id="PTHR46696:SF1">
    <property type="entry name" value="CYTOCHROME P450 YJIB-RELATED"/>
    <property type="match status" value="1"/>
</dbReference>
<reference evidence="3 4" key="1">
    <citation type="submission" date="2024-10" db="EMBL/GenBank/DDBJ databases">
        <title>The Natural Products Discovery Center: Release of the First 8490 Sequenced Strains for Exploring Actinobacteria Biosynthetic Diversity.</title>
        <authorList>
            <person name="Kalkreuter E."/>
            <person name="Kautsar S.A."/>
            <person name="Yang D."/>
            <person name="Bader C.D."/>
            <person name="Teijaro C.N."/>
            <person name="Fluegel L."/>
            <person name="Davis C.M."/>
            <person name="Simpson J.R."/>
            <person name="Lauterbach L."/>
            <person name="Steele A.D."/>
            <person name="Gui C."/>
            <person name="Meng S."/>
            <person name="Li G."/>
            <person name="Viehrig K."/>
            <person name="Ye F."/>
            <person name="Su P."/>
            <person name="Kiefer A.F."/>
            <person name="Nichols A."/>
            <person name="Cepeda A.J."/>
            <person name="Yan W."/>
            <person name="Fan B."/>
            <person name="Jiang Y."/>
            <person name="Adhikari A."/>
            <person name="Zheng C.-J."/>
            <person name="Schuster L."/>
            <person name="Cowan T.M."/>
            <person name="Smanski M.J."/>
            <person name="Chevrette M.G."/>
            <person name="De Carvalho L.P.S."/>
            <person name="Shen B."/>
        </authorList>
    </citation>
    <scope>NUCLEOTIDE SEQUENCE [LARGE SCALE GENOMIC DNA]</scope>
    <source>
        <strain evidence="3 4">NPDC006488</strain>
    </source>
</reference>
<evidence type="ECO:0000256" key="1">
    <source>
        <dbReference type="ARBA" id="ARBA00010617"/>
    </source>
</evidence>
<dbReference type="PRINTS" id="PR00359">
    <property type="entry name" value="BP450"/>
</dbReference>
<organism evidence="3 4">
    <name type="scientific">Streptomyces hokutonensis</name>
    <dbReference type="NCBI Taxonomy" id="1306990"/>
    <lineage>
        <taxon>Bacteria</taxon>
        <taxon>Bacillati</taxon>
        <taxon>Actinomycetota</taxon>
        <taxon>Actinomycetes</taxon>
        <taxon>Kitasatosporales</taxon>
        <taxon>Streptomycetaceae</taxon>
        <taxon>Streptomyces</taxon>
    </lineage>
</organism>
<dbReference type="RefSeq" id="WP_388108713.1">
    <property type="nucleotide sequence ID" value="NZ_JBIAHM010000008.1"/>
</dbReference>
<evidence type="ECO:0000256" key="2">
    <source>
        <dbReference type="SAM" id="MobiDB-lite"/>
    </source>
</evidence>
<dbReference type="InterPro" id="IPR002397">
    <property type="entry name" value="Cyt_P450_B"/>
</dbReference>
<feature type="region of interest" description="Disordered" evidence="2">
    <location>
        <begin position="1"/>
        <end position="29"/>
    </location>
</feature>
<comment type="caution">
    <text evidence="3">The sequence shown here is derived from an EMBL/GenBank/DDBJ whole genome shotgun (WGS) entry which is preliminary data.</text>
</comment>
<dbReference type="PANTHER" id="PTHR46696">
    <property type="entry name" value="P450, PUTATIVE (EUROFUNG)-RELATED"/>
    <property type="match status" value="1"/>
</dbReference>
<dbReference type="Gene3D" id="1.10.630.10">
    <property type="entry name" value="Cytochrome P450"/>
    <property type="match status" value="1"/>
</dbReference>
<protein>
    <submittedName>
        <fullName evidence="3">Cytochrome P450</fullName>
    </submittedName>
</protein>
<keyword evidence="4" id="KW-1185">Reference proteome</keyword>
<comment type="similarity">
    <text evidence="1">Belongs to the cytochrome P450 family.</text>
</comment>